<dbReference type="GO" id="GO:0007605">
    <property type="term" value="P:sensory perception of sound"/>
    <property type="evidence" value="ECO:0007669"/>
    <property type="project" value="UniProtKB-KW"/>
</dbReference>
<dbReference type="Gene3D" id="1.25.40.20">
    <property type="entry name" value="Ankyrin repeat-containing domain"/>
    <property type="match status" value="1"/>
</dbReference>
<reference evidence="8" key="2">
    <citation type="submission" date="2025-09" db="UniProtKB">
        <authorList>
            <consortium name="Ensembl"/>
        </authorList>
    </citation>
    <scope>IDENTIFICATION</scope>
</reference>
<dbReference type="PANTHER" id="PTHR24153">
    <property type="entry name" value="ESPIN"/>
    <property type="match status" value="1"/>
</dbReference>
<feature type="repeat" description="ANK" evidence="5">
    <location>
        <begin position="33"/>
        <end position="60"/>
    </location>
</feature>
<evidence type="ECO:0000256" key="7">
    <source>
        <dbReference type="SAM" id="Phobius"/>
    </source>
</evidence>
<keyword evidence="4 5" id="KW-0040">ANK repeat</keyword>
<evidence type="ECO:0000313" key="8">
    <source>
        <dbReference type="Ensembl" id="ENSCVAP00000008774.1"/>
    </source>
</evidence>
<feature type="region of interest" description="Disordered" evidence="6">
    <location>
        <begin position="142"/>
        <end position="161"/>
    </location>
</feature>
<accession>A0A3Q2CT17</accession>
<evidence type="ECO:0000256" key="1">
    <source>
        <dbReference type="ARBA" id="ARBA00004645"/>
    </source>
</evidence>
<sequence length="278" mass="31403">MSCLHAAAHMGHQAVVGWLVTCTDVDLSCQDREGATAMHFAASRGHYCILELLLYMGSKVIKDFWGGTPLHDAAENGELECCKILLANGANPTDEDIDGFTAADLAEYNGHSECARYLRAIEKNVRLLSHSYLYQPECEEPPQARYPQAAPAPPPPSASGRTAARRIENYRFIRVFIHNILLIFIFHFASFQSKMVVLPTEEANLSDIDYLVPTHDEKGHPIAEWKRQVMVRQLQARLLDEEDQRRKVKSLVRSIRVSSFLHIFIFYSESKISGRKVC</sequence>
<dbReference type="STRING" id="28743.ENSCVAP00000008774"/>
<dbReference type="PROSITE" id="PS50088">
    <property type="entry name" value="ANK_REPEAT"/>
    <property type="match status" value="2"/>
</dbReference>
<dbReference type="InterPro" id="IPR052420">
    <property type="entry name" value="Espin/Espin-like"/>
</dbReference>
<dbReference type="PANTHER" id="PTHR24153:SF14">
    <property type="entry name" value="ESPIN"/>
    <property type="match status" value="1"/>
</dbReference>
<dbReference type="AlphaFoldDB" id="A0A3Q2CT17"/>
<dbReference type="Ensembl" id="ENSCVAT00000001059.1">
    <property type="protein sequence ID" value="ENSCVAP00000008774.1"/>
    <property type="gene ID" value="ENSCVAG00000010640.1"/>
</dbReference>
<dbReference type="GO" id="GO:0051015">
    <property type="term" value="F:actin filament binding"/>
    <property type="evidence" value="ECO:0007669"/>
    <property type="project" value="TreeGrafter"/>
</dbReference>
<evidence type="ECO:0000313" key="9">
    <source>
        <dbReference type="Proteomes" id="UP000265020"/>
    </source>
</evidence>
<keyword evidence="7" id="KW-0472">Membrane</keyword>
<comment type="subcellular location">
    <subcellularLocation>
        <location evidence="1">Cell projection</location>
        <location evidence="1">Stereocilium</location>
    </subcellularLocation>
</comment>
<dbReference type="Pfam" id="PF13637">
    <property type="entry name" value="Ank_4"/>
    <property type="match status" value="1"/>
</dbReference>
<organism evidence="8 9">
    <name type="scientific">Cyprinodon variegatus</name>
    <name type="common">Sheepshead minnow</name>
    <dbReference type="NCBI Taxonomy" id="28743"/>
    <lineage>
        <taxon>Eukaryota</taxon>
        <taxon>Metazoa</taxon>
        <taxon>Chordata</taxon>
        <taxon>Craniata</taxon>
        <taxon>Vertebrata</taxon>
        <taxon>Euteleostomi</taxon>
        <taxon>Actinopterygii</taxon>
        <taxon>Neopterygii</taxon>
        <taxon>Teleostei</taxon>
        <taxon>Neoteleostei</taxon>
        <taxon>Acanthomorphata</taxon>
        <taxon>Ovalentaria</taxon>
        <taxon>Atherinomorphae</taxon>
        <taxon>Cyprinodontiformes</taxon>
        <taxon>Cyprinodontidae</taxon>
        <taxon>Cyprinodon</taxon>
    </lineage>
</organism>
<dbReference type="GO" id="GO:0032420">
    <property type="term" value="C:stereocilium"/>
    <property type="evidence" value="ECO:0007669"/>
    <property type="project" value="UniProtKB-SubCell"/>
</dbReference>
<evidence type="ECO:0000256" key="6">
    <source>
        <dbReference type="SAM" id="MobiDB-lite"/>
    </source>
</evidence>
<proteinExistence type="predicted"/>
<keyword evidence="9" id="KW-1185">Reference proteome</keyword>
<dbReference type="GO" id="GO:0051017">
    <property type="term" value="P:actin filament bundle assembly"/>
    <property type="evidence" value="ECO:0007669"/>
    <property type="project" value="TreeGrafter"/>
</dbReference>
<dbReference type="Proteomes" id="UP000265020">
    <property type="component" value="Unassembled WGS sequence"/>
</dbReference>
<keyword evidence="3" id="KW-1009">Hearing</keyword>
<protein>
    <submittedName>
        <fullName evidence="8">Uncharacterized protein</fullName>
    </submittedName>
</protein>
<dbReference type="Pfam" id="PF12796">
    <property type="entry name" value="Ank_2"/>
    <property type="match status" value="1"/>
</dbReference>
<dbReference type="SUPFAM" id="SSF48403">
    <property type="entry name" value="Ankyrin repeat"/>
    <property type="match status" value="1"/>
</dbReference>
<reference evidence="8" key="1">
    <citation type="submission" date="2025-08" db="UniProtKB">
        <authorList>
            <consortium name="Ensembl"/>
        </authorList>
    </citation>
    <scope>IDENTIFICATION</scope>
</reference>
<evidence type="ECO:0000256" key="3">
    <source>
        <dbReference type="ARBA" id="ARBA00022740"/>
    </source>
</evidence>
<dbReference type="PROSITE" id="PS50297">
    <property type="entry name" value="ANK_REP_REGION"/>
    <property type="match status" value="2"/>
</dbReference>
<evidence type="ECO:0000256" key="2">
    <source>
        <dbReference type="ARBA" id="ARBA00022737"/>
    </source>
</evidence>
<keyword evidence="7" id="KW-0812">Transmembrane</keyword>
<dbReference type="InterPro" id="IPR002110">
    <property type="entry name" value="Ankyrin_rpt"/>
</dbReference>
<dbReference type="InterPro" id="IPR036770">
    <property type="entry name" value="Ankyrin_rpt-contain_sf"/>
</dbReference>
<evidence type="ECO:0000256" key="4">
    <source>
        <dbReference type="ARBA" id="ARBA00023043"/>
    </source>
</evidence>
<feature type="transmembrane region" description="Helical" evidence="7">
    <location>
        <begin position="172"/>
        <end position="191"/>
    </location>
</feature>
<dbReference type="GO" id="GO:0005737">
    <property type="term" value="C:cytoplasm"/>
    <property type="evidence" value="ECO:0007669"/>
    <property type="project" value="TreeGrafter"/>
</dbReference>
<dbReference type="SMART" id="SM00248">
    <property type="entry name" value="ANK"/>
    <property type="match status" value="3"/>
</dbReference>
<feature type="repeat" description="ANK" evidence="5">
    <location>
        <begin position="65"/>
        <end position="97"/>
    </location>
</feature>
<evidence type="ECO:0000256" key="5">
    <source>
        <dbReference type="PROSITE-ProRule" id="PRU00023"/>
    </source>
</evidence>
<name>A0A3Q2CT17_CYPVA</name>
<keyword evidence="2" id="KW-0677">Repeat</keyword>
<keyword evidence="7" id="KW-1133">Transmembrane helix</keyword>
<dbReference type="GeneTree" id="ENSGT00940000156970"/>